<dbReference type="PANTHER" id="PTHR39441">
    <property type="entry name" value="DUF2252 DOMAIN-CONTAINING PROTEIN"/>
    <property type="match status" value="1"/>
</dbReference>
<dbReference type="AlphaFoldDB" id="A0A0R2MHA6"/>
<reference evidence="1 2" key="1">
    <citation type="journal article" date="2015" name="Genome Announc.">
        <title>Expanding the biotechnology potential of lactobacilli through comparative genomics of 213 strains and associated genera.</title>
        <authorList>
            <person name="Sun Z."/>
            <person name="Harris H.M."/>
            <person name="McCann A."/>
            <person name="Guo C."/>
            <person name="Argimon S."/>
            <person name="Zhang W."/>
            <person name="Yang X."/>
            <person name="Jeffery I.B."/>
            <person name="Cooney J.C."/>
            <person name="Kagawa T.F."/>
            <person name="Liu W."/>
            <person name="Song Y."/>
            <person name="Salvetti E."/>
            <person name="Wrobel A."/>
            <person name="Rasinkangas P."/>
            <person name="Parkhill J."/>
            <person name="Rea M.C."/>
            <person name="O'Sullivan O."/>
            <person name="Ritari J."/>
            <person name="Douillard F.P."/>
            <person name="Paul Ross R."/>
            <person name="Yang R."/>
            <person name="Briner A.E."/>
            <person name="Felis G.E."/>
            <person name="de Vos W.M."/>
            <person name="Barrangou R."/>
            <person name="Klaenhammer T.R."/>
            <person name="Caufield P.W."/>
            <person name="Cui Y."/>
            <person name="Zhang H."/>
            <person name="O'Toole P.W."/>
        </authorList>
    </citation>
    <scope>NUCLEOTIDE SEQUENCE [LARGE SCALE GENOMIC DNA]</scope>
    <source>
        <strain evidence="1 2">LMG 26013</strain>
    </source>
</reference>
<name>A0A0R2MHA6_9LACO</name>
<evidence type="ECO:0000313" key="1">
    <source>
        <dbReference type="EMBL" id="KRO10883.1"/>
    </source>
</evidence>
<dbReference type="OrthoDB" id="1491115at2"/>
<proteinExistence type="predicted"/>
<dbReference type="PATRIC" id="fig|942150.3.peg.2685"/>
<sequence>MPPLDLTHIRQHHTVAELIALGKARRQTTSFDQLGTFTPVERNAGAYLKHVRAMLVPELLPLRRERMSASAFAFFRGSVELMDYDLDYQKSTEIPAVVCGDAHLGNFGFYASPERRLVFDLNDFDEAGVHPWEWDLRRLLVSIILAARDSNFKPKKVDKLVRTASASYREAIKRMFDQTTLDRFYRDNEVQAVLNFGGQPEDTANFIADLVKKAQKRNSEQVVRKFTWTNSRGERQFKDNAPRSVHIDKKTYQGLKHGIQEYLLSVRTDVALLLSQYEVTDIIRHSVGVGSFGSLCYLVLLTSTDGSHMVLQIKEALPTRKVGSQSQQDLTAALELSEGQRIVSSQRILQATSDVFLGYFQMANKSFYVRQFRDMKESIDIPTLDWGQFSAYANTCAMILAQAHAQSPTAAMIRGYIGSTTKFDDAMANWSEAYVEQVEADYQDFLDKP</sequence>
<dbReference type="EMBL" id="JQCL01000057">
    <property type="protein sequence ID" value="KRO10883.1"/>
    <property type="molecule type" value="Genomic_DNA"/>
</dbReference>
<evidence type="ECO:0000313" key="2">
    <source>
        <dbReference type="Proteomes" id="UP000051783"/>
    </source>
</evidence>
<dbReference type="RefSeq" id="WP_057706273.1">
    <property type="nucleotide sequence ID" value="NZ_JQCL01000057.1"/>
</dbReference>
<comment type="caution">
    <text evidence="1">The sequence shown here is derived from an EMBL/GenBank/DDBJ whole genome shotgun (WGS) entry which is preliminary data.</text>
</comment>
<dbReference type="STRING" id="942150.IV64_GL002574"/>
<dbReference type="PANTHER" id="PTHR39441:SF1">
    <property type="entry name" value="DUF2252 DOMAIN-CONTAINING PROTEIN"/>
    <property type="match status" value="1"/>
</dbReference>
<evidence type="ECO:0008006" key="3">
    <source>
        <dbReference type="Google" id="ProtNLM"/>
    </source>
</evidence>
<dbReference type="InterPro" id="IPR018721">
    <property type="entry name" value="DUF2252"/>
</dbReference>
<protein>
    <recommendedName>
        <fullName evidence="3">DUF2252 domain-containing protein</fullName>
    </recommendedName>
</protein>
<gene>
    <name evidence="1" type="ORF">IV64_GL002574</name>
</gene>
<accession>A0A0R2MHA6</accession>
<organism evidence="1 2">
    <name type="scientific">Lactiplantibacillus xiangfangensis</name>
    <dbReference type="NCBI Taxonomy" id="942150"/>
    <lineage>
        <taxon>Bacteria</taxon>
        <taxon>Bacillati</taxon>
        <taxon>Bacillota</taxon>
        <taxon>Bacilli</taxon>
        <taxon>Lactobacillales</taxon>
        <taxon>Lactobacillaceae</taxon>
        <taxon>Lactiplantibacillus</taxon>
    </lineage>
</organism>
<dbReference type="Pfam" id="PF10009">
    <property type="entry name" value="DUF2252"/>
    <property type="match status" value="1"/>
</dbReference>
<keyword evidence="2" id="KW-1185">Reference proteome</keyword>
<dbReference type="Proteomes" id="UP000051783">
    <property type="component" value="Unassembled WGS sequence"/>
</dbReference>